<evidence type="ECO:0000313" key="1">
    <source>
        <dbReference type="EMBL" id="KAK9687699.1"/>
    </source>
</evidence>
<sequence>MASKGWPCKFKHRYVTSYLKACEEHGSTDMVAVALPRNVIMDIGLFEDQIYHADETAFFEEKFLKIVQYLCHTVLM</sequence>
<dbReference type="EMBL" id="JASPKY010000628">
    <property type="protein sequence ID" value="KAK9687699.1"/>
    <property type="molecule type" value="Genomic_DNA"/>
</dbReference>
<evidence type="ECO:0000313" key="2">
    <source>
        <dbReference type="Proteomes" id="UP001458880"/>
    </source>
</evidence>
<proteinExistence type="predicted"/>
<dbReference type="Proteomes" id="UP001458880">
    <property type="component" value="Unassembled WGS sequence"/>
</dbReference>
<comment type="caution">
    <text evidence="1">The sequence shown here is derived from an EMBL/GenBank/DDBJ whole genome shotgun (WGS) entry which is preliminary data.</text>
</comment>
<name>A0AAW1IDW0_POPJA</name>
<organism evidence="1 2">
    <name type="scientific">Popillia japonica</name>
    <name type="common">Japanese beetle</name>
    <dbReference type="NCBI Taxonomy" id="7064"/>
    <lineage>
        <taxon>Eukaryota</taxon>
        <taxon>Metazoa</taxon>
        <taxon>Ecdysozoa</taxon>
        <taxon>Arthropoda</taxon>
        <taxon>Hexapoda</taxon>
        <taxon>Insecta</taxon>
        <taxon>Pterygota</taxon>
        <taxon>Neoptera</taxon>
        <taxon>Endopterygota</taxon>
        <taxon>Coleoptera</taxon>
        <taxon>Polyphaga</taxon>
        <taxon>Scarabaeiformia</taxon>
        <taxon>Scarabaeidae</taxon>
        <taxon>Rutelinae</taxon>
        <taxon>Popillia</taxon>
    </lineage>
</organism>
<dbReference type="AlphaFoldDB" id="A0AAW1IDW0"/>
<gene>
    <name evidence="1" type="ORF">QE152_g36054</name>
</gene>
<protein>
    <submittedName>
        <fullName evidence="1">Uncharacterized protein</fullName>
    </submittedName>
</protein>
<reference evidence="1 2" key="1">
    <citation type="journal article" date="2024" name="BMC Genomics">
        <title>De novo assembly and annotation of Popillia japonica's genome with initial clues to its potential as an invasive pest.</title>
        <authorList>
            <person name="Cucini C."/>
            <person name="Boschi S."/>
            <person name="Funari R."/>
            <person name="Cardaioli E."/>
            <person name="Iannotti N."/>
            <person name="Marturano G."/>
            <person name="Paoli F."/>
            <person name="Bruttini M."/>
            <person name="Carapelli A."/>
            <person name="Frati F."/>
            <person name="Nardi F."/>
        </authorList>
    </citation>
    <scope>NUCLEOTIDE SEQUENCE [LARGE SCALE GENOMIC DNA]</scope>
    <source>
        <strain evidence="1">DMR45628</strain>
    </source>
</reference>
<accession>A0AAW1IDW0</accession>
<keyword evidence="2" id="KW-1185">Reference proteome</keyword>